<name>A0A918F4B9_9DEIO</name>
<evidence type="ECO:0000313" key="6">
    <source>
        <dbReference type="EMBL" id="GGR00129.1"/>
    </source>
</evidence>
<keyword evidence="7" id="KW-1185">Reference proteome</keyword>
<evidence type="ECO:0000256" key="1">
    <source>
        <dbReference type="ARBA" id="ARBA00022741"/>
    </source>
</evidence>
<dbReference type="Pfam" id="PF19263">
    <property type="entry name" value="DUF5906"/>
    <property type="match status" value="1"/>
</dbReference>
<reference evidence="6" key="2">
    <citation type="submission" date="2020-09" db="EMBL/GenBank/DDBJ databases">
        <authorList>
            <person name="Sun Q."/>
            <person name="Ohkuma M."/>
        </authorList>
    </citation>
    <scope>NUCLEOTIDE SEQUENCE</scope>
    <source>
        <strain evidence="6">JCM 31311</strain>
    </source>
</reference>
<feature type="compositionally biased region" description="Low complexity" evidence="4">
    <location>
        <begin position="359"/>
        <end position="372"/>
    </location>
</feature>
<evidence type="ECO:0000259" key="5">
    <source>
        <dbReference type="PROSITE" id="PS51206"/>
    </source>
</evidence>
<dbReference type="InterPro" id="IPR014818">
    <property type="entry name" value="Phage/plasmid_primase_P4_C"/>
</dbReference>
<keyword evidence="3" id="KW-0067">ATP-binding</keyword>
<dbReference type="AlphaFoldDB" id="A0A918F4B9"/>
<evidence type="ECO:0000256" key="3">
    <source>
        <dbReference type="ARBA" id="ARBA00022840"/>
    </source>
</evidence>
<keyword evidence="1" id="KW-0547">Nucleotide-binding</keyword>
<dbReference type="InterPro" id="IPR027417">
    <property type="entry name" value="P-loop_NTPase"/>
</dbReference>
<dbReference type="PANTHER" id="PTHR35372:SF2">
    <property type="entry name" value="SF3 HELICASE DOMAIN-CONTAINING PROTEIN"/>
    <property type="match status" value="1"/>
</dbReference>
<evidence type="ECO:0000256" key="2">
    <source>
        <dbReference type="ARBA" id="ARBA00022801"/>
    </source>
</evidence>
<reference evidence="6" key="1">
    <citation type="journal article" date="2014" name="Int. J. Syst. Evol. Microbiol.">
        <title>Complete genome sequence of Corynebacterium casei LMG S-19264T (=DSM 44701T), isolated from a smear-ripened cheese.</title>
        <authorList>
            <consortium name="US DOE Joint Genome Institute (JGI-PGF)"/>
            <person name="Walter F."/>
            <person name="Albersmeier A."/>
            <person name="Kalinowski J."/>
            <person name="Ruckert C."/>
        </authorList>
    </citation>
    <scope>NUCLEOTIDE SEQUENCE</scope>
    <source>
        <strain evidence="6">JCM 31311</strain>
    </source>
</reference>
<gene>
    <name evidence="6" type="ORF">GCM10008957_11060</name>
</gene>
<dbReference type="SMART" id="SM00885">
    <property type="entry name" value="D5_N"/>
    <property type="match status" value="1"/>
</dbReference>
<organism evidence="6 7">
    <name type="scientific">Deinococcus ruber</name>
    <dbReference type="NCBI Taxonomy" id="1848197"/>
    <lineage>
        <taxon>Bacteria</taxon>
        <taxon>Thermotogati</taxon>
        <taxon>Deinococcota</taxon>
        <taxon>Deinococci</taxon>
        <taxon>Deinococcales</taxon>
        <taxon>Deinococcaceae</taxon>
        <taxon>Deinococcus</taxon>
    </lineage>
</organism>
<dbReference type="InterPro" id="IPR051620">
    <property type="entry name" value="ORF904-like_C"/>
</dbReference>
<dbReference type="Gene3D" id="3.40.50.300">
    <property type="entry name" value="P-loop containing nucleotide triphosphate hydrolases"/>
    <property type="match status" value="1"/>
</dbReference>
<feature type="region of interest" description="Disordered" evidence="4">
    <location>
        <begin position="346"/>
        <end position="379"/>
    </location>
</feature>
<sequence length="813" mass="90415">MTLSPWQWVDLLYQGVTPPHGYAEFRLLDPHPENPGKSLVDRLWMEWVSPEELAPKIPRKKWLKGHVYLGVALRTPDGQASNSGTRHDTHPTHLVWVDVDLKHTVYLDGQTNPEELSPAELRAAAQACLDDLLTTCEEHGLPPRAVVYSGQGLQLYWARRARSSFEDTEAFNRGLAKLLDGDPASTDQARILRVPGWEHHKNPDRPLPVELWHQDPAAWVDDTVLEAFALRQLVTTRTGDVTVNQGSVSEHDLDVLREAWLDVNGTSWGGNGRHQLALWVGGWLRSNGYSEGDATELVRELAMNGNDPGLQDRLRAVRDAYKTENPKGWTGLTQELHLKLDGIPLKEGPKPNLKGAGTGTPAAATATAPAAGKTRTRQEKTTLTEYGRIFLEYSHEHRHEYAYHERWQKWFEYQGGVYTDVLDSTMRKRVDLVMQERGEEDFKKSDLTEILLKVAHTPGVGKTDVDQSSWELNCANGILDLRTLELSEHSPEYFSVVQTGADWNPNATSDEWRDFLTAAVPSREDRETLQRYCGYCLTGDTSAQKALLLIGQGGTGKSTFADVVAAALGGMGGHSLATSSALENIKDGSFIVGNLVGKRMCIVSELQERVDWLPFKRITGEDPISVDVKNKDSYVTKLDTKLIILSNVRPNLGEDTSNSSLMRRFLPVAFNIKPAAPDPGLKARLTSPESLSGVLTWMVRGLRTLLADQMRFPNTGMNELAREIVEDSNRCIDFLRECCAPTGSTGSQALYDAYKEWSLNTGRSLIGIKRFTRDLPAAVAHFGRTTELVKTRTGNVWPGVMLSTLPGGWEDVE</sequence>
<dbReference type="PANTHER" id="PTHR35372">
    <property type="entry name" value="ATP BINDING PROTEIN-RELATED"/>
    <property type="match status" value="1"/>
</dbReference>
<dbReference type="GO" id="GO:0016787">
    <property type="term" value="F:hydrolase activity"/>
    <property type="evidence" value="ECO:0007669"/>
    <property type="project" value="UniProtKB-KW"/>
</dbReference>
<dbReference type="EMBL" id="BMQL01000004">
    <property type="protein sequence ID" value="GGR00129.1"/>
    <property type="molecule type" value="Genomic_DNA"/>
</dbReference>
<evidence type="ECO:0000256" key="4">
    <source>
        <dbReference type="SAM" id="MobiDB-lite"/>
    </source>
</evidence>
<accession>A0A918F4B9</accession>
<dbReference type="Gene3D" id="3.30.70.1790">
    <property type="entry name" value="RepB DNA-primase, N-terminal domain"/>
    <property type="match status" value="1"/>
</dbReference>
<dbReference type="Proteomes" id="UP000603865">
    <property type="component" value="Unassembled WGS sequence"/>
</dbReference>
<dbReference type="InterPro" id="IPR045455">
    <property type="entry name" value="NrS-1_pol-like_helicase"/>
</dbReference>
<feature type="domain" description="SF3 helicase" evidence="5">
    <location>
        <begin position="524"/>
        <end position="683"/>
    </location>
</feature>
<evidence type="ECO:0000313" key="7">
    <source>
        <dbReference type="Proteomes" id="UP000603865"/>
    </source>
</evidence>
<protein>
    <recommendedName>
        <fullName evidence="5">SF3 helicase domain-containing protein</fullName>
    </recommendedName>
</protein>
<dbReference type="InterPro" id="IPR014015">
    <property type="entry name" value="Helicase_SF3_DNA-vir"/>
</dbReference>
<dbReference type="GO" id="GO:0005524">
    <property type="term" value="F:ATP binding"/>
    <property type="evidence" value="ECO:0007669"/>
    <property type="project" value="UniProtKB-KW"/>
</dbReference>
<dbReference type="InterPro" id="IPR006500">
    <property type="entry name" value="Helicase_put_C_phage/plasmid"/>
</dbReference>
<dbReference type="Pfam" id="PF08706">
    <property type="entry name" value="D5_N"/>
    <property type="match status" value="1"/>
</dbReference>
<dbReference type="RefSeq" id="WP_189088527.1">
    <property type="nucleotide sequence ID" value="NZ_BMQL01000004.1"/>
</dbReference>
<proteinExistence type="predicted"/>
<keyword evidence="2" id="KW-0378">Hydrolase</keyword>
<dbReference type="NCBIfam" id="TIGR01613">
    <property type="entry name" value="primase_Cterm"/>
    <property type="match status" value="1"/>
</dbReference>
<dbReference type="PROSITE" id="PS51206">
    <property type="entry name" value="SF3_HELICASE_1"/>
    <property type="match status" value="1"/>
</dbReference>
<comment type="caution">
    <text evidence="6">The sequence shown here is derived from an EMBL/GenBank/DDBJ whole genome shotgun (WGS) entry which is preliminary data.</text>
</comment>
<dbReference type="SUPFAM" id="SSF52540">
    <property type="entry name" value="P-loop containing nucleoside triphosphate hydrolases"/>
    <property type="match status" value="1"/>
</dbReference>